<evidence type="ECO:0000313" key="3">
    <source>
        <dbReference type="Proteomes" id="UP000287352"/>
    </source>
</evidence>
<dbReference type="EMBL" id="BIFR01000001">
    <property type="protein sequence ID" value="GCE13649.1"/>
    <property type="molecule type" value="Genomic_DNA"/>
</dbReference>
<comment type="caution">
    <text evidence="2">The sequence shown here is derived from an EMBL/GenBank/DDBJ whole genome shotgun (WGS) entry which is preliminary data.</text>
</comment>
<dbReference type="AlphaFoldDB" id="A0A402A3M2"/>
<evidence type="ECO:0000313" key="2">
    <source>
        <dbReference type="EMBL" id="GCE13649.1"/>
    </source>
</evidence>
<organism evidence="2 3">
    <name type="scientific">Tengunoibacter tsumagoiensis</name>
    <dbReference type="NCBI Taxonomy" id="2014871"/>
    <lineage>
        <taxon>Bacteria</taxon>
        <taxon>Bacillati</taxon>
        <taxon>Chloroflexota</taxon>
        <taxon>Ktedonobacteria</taxon>
        <taxon>Ktedonobacterales</taxon>
        <taxon>Dictyobacteraceae</taxon>
        <taxon>Tengunoibacter</taxon>
    </lineage>
</organism>
<keyword evidence="3" id="KW-1185">Reference proteome</keyword>
<dbReference type="RefSeq" id="WP_126581157.1">
    <property type="nucleotide sequence ID" value="NZ_BIFR01000001.1"/>
</dbReference>
<name>A0A402A3M2_9CHLR</name>
<dbReference type="Proteomes" id="UP000287352">
    <property type="component" value="Unassembled WGS sequence"/>
</dbReference>
<proteinExistence type="predicted"/>
<protein>
    <recommendedName>
        <fullName evidence="4">RND efflux pump membrane fusion protein barrel-sandwich domain-containing protein</fullName>
    </recommendedName>
</protein>
<keyword evidence="1" id="KW-1133">Transmembrane helix</keyword>
<keyword evidence="1" id="KW-0812">Transmembrane</keyword>
<dbReference type="OrthoDB" id="158224at2"/>
<sequence>MPAQRQLFREQALKYYMQKKERDVLPRLITPPFFICTWILFGLCVLALVIAWESKVPQYVAATGLIEQSTTSVTGASETSRASETAKFRLFVPSAYASRLHPGERVEIQIGADNTHMLATVREVTSEVLGPVEAQKRYHLSSNEAQSLQQPVVTLLVQPQKPLSTHAYVGSQVKAQVQVGEQNVLSLLPEINQLIGR</sequence>
<gene>
    <name evidence="2" type="ORF">KTT_35080</name>
</gene>
<keyword evidence="1" id="KW-0472">Membrane</keyword>
<evidence type="ECO:0008006" key="4">
    <source>
        <dbReference type="Google" id="ProtNLM"/>
    </source>
</evidence>
<evidence type="ECO:0000256" key="1">
    <source>
        <dbReference type="SAM" id="Phobius"/>
    </source>
</evidence>
<feature type="transmembrane region" description="Helical" evidence="1">
    <location>
        <begin position="28"/>
        <end position="52"/>
    </location>
</feature>
<accession>A0A402A3M2</accession>
<reference evidence="3" key="1">
    <citation type="submission" date="2018-12" db="EMBL/GenBank/DDBJ databases">
        <title>Tengunoibacter tsumagoiensis gen. nov., sp. nov., Dictyobacter kobayashii sp. nov., D. alpinus sp. nov., and D. joshuensis sp. nov. and description of Dictyobacteraceae fam. nov. within the order Ktedonobacterales isolated from Tengu-no-mugimeshi.</title>
        <authorList>
            <person name="Wang C.M."/>
            <person name="Zheng Y."/>
            <person name="Sakai Y."/>
            <person name="Toyoda A."/>
            <person name="Minakuchi Y."/>
            <person name="Abe K."/>
            <person name="Yokota A."/>
            <person name="Yabe S."/>
        </authorList>
    </citation>
    <scope>NUCLEOTIDE SEQUENCE [LARGE SCALE GENOMIC DNA]</scope>
    <source>
        <strain evidence="3">Uno3</strain>
    </source>
</reference>